<comment type="caution">
    <text evidence="1">The sequence shown here is derived from an EMBL/GenBank/DDBJ whole genome shotgun (WGS) entry which is preliminary data.</text>
</comment>
<evidence type="ECO:0000313" key="1">
    <source>
        <dbReference type="EMBL" id="MFC7151402.1"/>
    </source>
</evidence>
<evidence type="ECO:0000313" key="2">
    <source>
        <dbReference type="Proteomes" id="UP001596378"/>
    </source>
</evidence>
<accession>A0ABW2FDT2</accession>
<sequence length="155" mass="17969">MKKKVKFQVGDIFLIPFEDGRFGAGRILKRDEATVFVELYKMKPLNDPSQFDLNHIIANEAIAKMWCYDEGMLKGEWKVVGHKLVELPVIMPDFWKKSAYGKYYLIPGADTHEGDIDQMREVQQEEIKNASPYGIGYPGYVEKVYVKKLKEIDLF</sequence>
<gene>
    <name evidence="1" type="ORF">ACFQMJ_22930</name>
</gene>
<protein>
    <submittedName>
        <fullName evidence="1">Imm26 family immunity protein</fullName>
    </submittedName>
</protein>
<dbReference type="Proteomes" id="UP001596378">
    <property type="component" value="Unassembled WGS sequence"/>
</dbReference>
<proteinExistence type="predicted"/>
<dbReference type="RefSeq" id="WP_378044937.1">
    <property type="nucleotide sequence ID" value="NZ_JBHMDN010000006.1"/>
</dbReference>
<keyword evidence="2" id="KW-1185">Reference proteome</keyword>
<name>A0ABW2FDT2_9BACL</name>
<dbReference type="EMBL" id="JBHTAI010000016">
    <property type="protein sequence ID" value="MFC7151402.1"/>
    <property type="molecule type" value="Genomic_DNA"/>
</dbReference>
<dbReference type="Pfam" id="PF15428">
    <property type="entry name" value="Imm26"/>
    <property type="match status" value="1"/>
</dbReference>
<dbReference type="InterPro" id="IPR029278">
    <property type="entry name" value="Imm26"/>
</dbReference>
<reference evidence="2" key="1">
    <citation type="journal article" date="2019" name="Int. J. Syst. Evol. Microbiol.">
        <title>The Global Catalogue of Microorganisms (GCM) 10K type strain sequencing project: providing services to taxonomists for standard genome sequencing and annotation.</title>
        <authorList>
            <consortium name="The Broad Institute Genomics Platform"/>
            <consortium name="The Broad Institute Genome Sequencing Center for Infectious Disease"/>
            <person name="Wu L."/>
            <person name="Ma J."/>
        </authorList>
    </citation>
    <scope>NUCLEOTIDE SEQUENCE [LARGE SCALE GENOMIC DNA]</scope>
    <source>
        <strain evidence="2">KCTC 12907</strain>
    </source>
</reference>
<organism evidence="1 2">
    <name type="scientific">Cohnella cellulosilytica</name>
    <dbReference type="NCBI Taxonomy" id="986710"/>
    <lineage>
        <taxon>Bacteria</taxon>
        <taxon>Bacillati</taxon>
        <taxon>Bacillota</taxon>
        <taxon>Bacilli</taxon>
        <taxon>Bacillales</taxon>
        <taxon>Paenibacillaceae</taxon>
        <taxon>Cohnella</taxon>
    </lineage>
</organism>